<feature type="transmembrane region" description="Helical" evidence="8">
    <location>
        <begin position="55"/>
        <end position="80"/>
    </location>
</feature>
<reference evidence="10" key="1">
    <citation type="submission" date="2015-07" db="EMBL/GenBank/DDBJ databases">
        <title>MeaNS - Measles Nucleotide Surveillance Program.</title>
        <authorList>
            <person name="Tran T."/>
            <person name="Druce J."/>
        </authorList>
    </citation>
    <scope>NUCLEOTIDE SEQUENCE</scope>
    <source>
        <strain evidence="10">UCB-OBI-ISO-001</strain>
        <tissue evidence="10">Gonad</tissue>
    </source>
</reference>
<dbReference type="InterPro" id="IPR000276">
    <property type="entry name" value="GPCR_Rhodpsn"/>
</dbReference>
<protein>
    <recommendedName>
        <fullName evidence="9">G-protein coupled receptors family 1 profile domain-containing protein</fullName>
    </recommendedName>
</protein>
<evidence type="ECO:0000256" key="2">
    <source>
        <dbReference type="ARBA" id="ARBA00022692"/>
    </source>
</evidence>
<feature type="transmembrane region" description="Helical" evidence="8">
    <location>
        <begin position="22"/>
        <end position="43"/>
    </location>
</feature>
<gene>
    <name evidence="10" type="ORF">OCBIM_22011773mg</name>
</gene>
<dbReference type="OrthoDB" id="5987936at2759"/>
<evidence type="ECO:0000256" key="7">
    <source>
        <dbReference type="ARBA" id="ARBA00023224"/>
    </source>
</evidence>
<dbReference type="GO" id="GO:0004930">
    <property type="term" value="F:G protein-coupled receptor activity"/>
    <property type="evidence" value="ECO:0007669"/>
    <property type="project" value="UniProtKB-KW"/>
</dbReference>
<dbReference type="InterPro" id="IPR017452">
    <property type="entry name" value="GPCR_Rhodpsn_7TM"/>
</dbReference>
<evidence type="ECO:0000256" key="1">
    <source>
        <dbReference type="ARBA" id="ARBA00004141"/>
    </source>
</evidence>
<sequence length="135" mass="15334">MAENRNPNTNAQLQTRRKAAKMLITVVIVFGICNLPVHILNIVRYANISNNLKAISIFSLISRLLCYVNSAINPIIYNFMSAKFRKEFKSVCLCCVSPLEQEQHTQRPKSGGSYNISYSRTNCQTEQFTLISVKE</sequence>
<keyword evidence="5 8" id="KW-0472">Membrane</keyword>
<evidence type="ECO:0000256" key="6">
    <source>
        <dbReference type="ARBA" id="ARBA00023170"/>
    </source>
</evidence>
<keyword evidence="6" id="KW-0675">Receptor</keyword>
<dbReference type="GO" id="GO:0005886">
    <property type="term" value="C:plasma membrane"/>
    <property type="evidence" value="ECO:0007669"/>
    <property type="project" value="TreeGrafter"/>
</dbReference>
<dbReference type="EMBL" id="KQ415891">
    <property type="protein sequence ID" value="KOF99818.1"/>
    <property type="molecule type" value="Genomic_DNA"/>
</dbReference>
<organism evidence="10">
    <name type="scientific">Octopus bimaculoides</name>
    <name type="common">California two-spotted octopus</name>
    <dbReference type="NCBI Taxonomy" id="37653"/>
    <lineage>
        <taxon>Eukaryota</taxon>
        <taxon>Metazoa</taxon>
        <taxon>Spiralia</taxon>
        <taxon>Lophotrochozoa</taxon>
        <taxon>Mollusca</taxon>
        <taxon>Cephalopoda</taxon>
        <taxon>Coleoidea</taxon>
        <taxon>Octopodiformes</taxon>
        <taxon>Octopoda</taxon>
        <taxon>Incirrata</taxon>
        <taxon>Octopodidae</taxon>
        <taxon>Octopus</taxon>
    </lineage>
</organism>
<comment type="subcellular location">
    <subcellularLocation>
        <location evidence="1">Membrane</location>
        <topology evidence="1">Multi-pass membrane protein</topology>
    </subcellularLocation>
</comment>
<dbReference type="STRING" id="37653.A0A0L8IEA2"/>
<keyword evidence="2 8" id="KW-0812">Transmembrane</keyword>
<evidence type="ECO:0000256" key="4">
    <source>
        <dbReference type="ARBA" id="ARBA00023040"/>
    </source>
</evidence>
<dbReference type="PANTHER" id="PTHR45695:SF15">
    <property type="entry name" value="OPSIN RH2"/>
    <property type="match status" value="1"/>
</dbReference>
<evidence type="ECO:0000256" key="5">
    <source>
        <dbReference type="ARBA" id="ARBA00023136"/>
    </source>
</evidence>
<evidence type="ECO:0000313" key="10">
    <source>
        <dbReference type="EMBL" id="KOF99818.1"/>
    </source>
</evidence>
<evidence type="ECO:0000256" key="3">
    <source>
        <dbReference type="ARBA" id="ARBA00022989"/>
    </source>
</evidence>
<feature type="domain" description="G-protein coupled receptors family 1 profile" evidence="9">
    <location>
        <begin position="1"/>
        <end position="77"/>
    </location>
</feature>
<evidence type="ECO:0000256" key="8">
    <source>
        <dbReference type="SAM" id="Phobius"/>
    </source>
</evidence>
<proteinExistence type="predicted"/>
<dbReference type="SUPFAM" id="SSF81321">
    <property type="entry name" value="Family A G protein-coupled receptor-like"/>
    <property type="match status" value="1"/>
</dbReference>
<evidence type="ECO:0000259" key="9">
    <source>
        <dbReference type="PROSITE" id="PS50262"/>
    </source>
</evidence>
<name>A0A0L8IEA2_OCTBM</name>
<dbReference type="Pfam" id="PF00001">
    <property type="entry name" value="7tm_1"/>
    <property type="match status" value="1"/>
</dbReference>
<dbReference type="PANTHER" id="PTHR45695">
    <property type="entry name" value="LEUCOKININ RECEPTOR-RELATED"/>
    <property type="match status" value="1"/>
</dbReference>
<dbReference type="PROSITE" id="PS50262">
    <property type="entry name" value="G_PROTEIN_RECEP_F1_2"/>
    <property type="match status" value="1"/>
</dbReference>
<keyword evidence="7" id="KW-0807">Transducer</keyword>
<keyword evidence="3 8" id="KW-1133">Transmembrane helix</keyword>
<keyword evidence="4" id="KW-0297">G-protein coupled receptor</keyword>
<accession>A0A0L8IEA2</accession>
<dbReference type="Gene3D" id="1.20.1070.10">
    <property type="entry name" value="Rhodopsin 7-helix transmembrane proteins"/>
    <property type="match status" value="1"/>
</dbReference>
<dbReference type="AlphaFoldDB" id="A0A0L8IEA2"/>
<dbReference type="PRINTS" id="PR00237">
    <property type="entry name" value="GPCRRHODOPSN"/>
</dbReference>